<comment type="caution">
    <text evidence="1">The sequence shown here is derived from an EMBL/GenBank/DDBJ whole genome shotgun (WGS) entry which is preliminary data.</text>
</comment>
<evidence type="ECO:0000313" key="1">
    <source>
        <dbReference type="EMBL" id="MDS8037764.1"/>
    </source>
</evidence>
<sequence>MAERMEKTGQILQMQLKRFSRVEKAFYFS</sequence>
<keyword evidence="1" id="KW-0132">Cell division</keyword>
<reference evidence="1" key="1">
    <citation type="submission" date="2023-06" db="EMBL/GenBank/DDBJ databases">
        <title>PCVPA Blantyre Malawi Pneumococcal carriage surveillance isolates.</title>
        <authorList>
            <person name="Obolski U."/>
            <person name="Swarthout T.D."/>
            <person name="Kalizang'Oma A."/>
            <person name="Mwalukomo T.S."/>
            <person name="Cave R."/>
            <person name="Brown C."/>
            <person name="Cornick J."/>
            <person name="Kamng'Ona A."/>
            <person name="Msefula J."/>
            <person name="French N."/>
            <person name="Hyderman R."/>
        </authorList>
    </citation>
    <scope>NUCLEOTIDE SEQUENCE</scope>
    <source>
        <strain evidence="1">BVY8TH</strain>
    </source>
</reference>
<protein>
    <submittedName>
        <fullName evidence="1">Cell division protein FtsL</fullName>
    </submittedName>
</protein>
<dbReference type="GO" id="GO:0051301">
    <property type="term" value="P:cell division"/>
    <property type="evidence" value="ECO:0007669"/>
    <property type="project" value="UniProtKB-KW"/>
</dbReference>
<feature type="non-terminal residue" evidence="1">
    <location>
        <position position="29"/>
    </location>
</feature>
<name>A0AAP5J5R3_STREE</name>
<keyword evidence="1" id="KW-0131">Cell cycle</keyword>
<dbReference type="AlphaFoldDB" id="A0AAP5J5R3"/>
<dbReference type="Proteomes" id="UP001184693">
    <property type="component" value="Unassembled WGS sequence"/>
</dbReference>
<dbReference type="EMBL" id="JAVPGZ010000092">
    <property type="protein sequence ID" value="MDS8037764.1"/>
    <property type="molecule type" value="Genomic_DNA"/>
</dbReference>
<gene>
    <name evidence="1" type="ORF">RLG82_01670</name>
</gene>
<proteinExistence type="predicted"/>
<evidence type="ECO:0000313" key="2">
    <source>
        <dbReference type="Proteomes" id="UP001184693"/>
    </source>
</evidence>
<organism evidence="1 2">
    <name type="scientific">Streptococcus pneumoniae</name>
    <dbReference type="NCBI Taxonomy" id="1313"/>
    <lineage>
        <taxon>Bacteria</taxon>
        <taxon>Bacillati</taxon>
        <taxon>Bacillota</taxon>
        <taxon>Bacilli</taxon>
        <taxon>Lactobacillales</taxon>
        <taxon>Streptococcaceae</taxon>
        <taxon>Streptococcus</taxon>
    </lineage>
</organism>
<accession>A0AAP5J5R3</accession>